<evidence type="ECO:0000256" key="11">
    <source>
        <dbReference type="SAM" id="Coils"/>
    </source>
</evidence>
<evidence type="ECO:0000313" key="14">
    <source>
        <dbReference type="EMBL" id="CAD5207002.1"/>
    </source>
</evidence>
<evidence type="ECO:0000259" key="13">
    <source>
        <dbReference type="PROSITE" id="PS51157"/>
    </source>
</evidence>
<evidence type="ECO:0000256" key="10">
    <source>
        <dbReference type="RuleBase" id="RU366018"/>
    </source>
</evidence>
<sequence>MAADELHQAVKAEEWSRVSQLLYSTWSKNVLDCFKVHSKEPWERLDDEKKINELLIYPLALALTGDTKCKKVNGEVTLGHLAEITGFKPTNSLISRGQVCGRMFKYGELTYSCKECANDPTCVLCYDCFKNSAHVNHKYKMHPTSGNGYCDCGDPEAFLNDPVCKLHLPSQEEKDNLDKQLPKDLHTRLHSLVLICLKFIVEVLMADVDNNDLFLPTVIDLREIGNDVHQTILFNDETHTYDSVIRALTMSINCDEDQAKKLAAIVDREGRTIVSVGSIESCTMVQDSIRRRTQKDSSRRTQKSGPLLVKVMRSSVVACQSFAVYLLQWLTSQVKCFAPIGTIIGNVLLHECSKDCRNSADFCREKLIPTIDFDTNLISPSCSHKSPCVRFMLMDRKLWKQARISIHQIFMTSLLMDFKHKKNFGRLFIQHFSDIYNDYVDDDHEYKFSIVAMTVQVFTIPTIARHLIKEDNALSIILEYQSNFLKQYVKTSHRGLPVLDFTNNSTPTVLERALIAMSDVSYLLSSVPKPEEWDEDMSEAFLRGATEFMRLIRNFQHMDEVKRQYSEHQATDAEWETAFSSWYRIQEALHDIIRWSVVNEEVHINLLTRCIQEILHQAEKMTEFQEKRRLVKVNDLEAMSIEFDVSKEPISIWQPLWRYCAALFTAPPEIIKNVVCDDDPSHPDFNTPKVTDNAMAAVTDPNKFLIRMLDRFSLVRFATFGFEDMGLSQSLENTPSTPAASFDDLSKITVTLAEEFFQILIYVVMERYQKGVGKVNVEETLKREIIHLLSMGPCPFSHIERFLQGNESYVKLSLDEIVREVGDFRRPGQSTGVFALKPSLRTQYNAFFWHYSRVNISQAEQQQKKDRSSESREIKACPPPLCPSFEPFYQPIIKLLECKLLSQLLRVTFERYAKQSRFSSDGLIHRALFLCGAAINEQLLNEADRKSAQNEQRTVPERFAFIENAEAQNLLENLKKCQQRAEKNGYGDLWWWTKTKYEEALKVWKGEQDDPKNQEKLDEQSDDSENKAVKRARIAKQKREMALERMKKLQQNFRTQHQDFFEEEPNKKRGGQDQPTTSSQSQEEPMEVDGQRSLDYDDEPETGILPPDAGFPVCLGPNRLHAQQKAQRRITCILCQEEEILSFDTGVVCAAYIESTRLFAQTKVEDDINRTEDYLHYAPSDLYYGNHISTCAHTMHFSCYKSLMSVMKANDRQRNRTQAMSPRILDTERNEYNCPLCKRLCNCAMPLLPTLEQLKGVVPFSENRKNPHEEFPDWIQRMRELCTQQVYSASNGDNPVKSHSRKRSHSERSLADIRKDQAKEGNNSTSCVPFAISSLSTSLSSSTENTSVSSRNLSTSTSTTDTLSNSTLRSTDTLTTFLHETLDTIKGFLGKMDAKKMQTNYSAWGTLSPFFSSLRDRHTKLPVGMPPTPQDADGIVDLITIYTTMGYVLRAICAILQAEKKALFGALNTRQLDSINGMVRLCAVSAFTAKPIALRLLMSRLLTPFLIPLSASRPVPSQLYTAKTLNNIVEIRKHLNSFIRANPLRWHQPDHQKQRSEQPESQSSTAPASPGPSTSQSLFEPESSTPPYQSSTESIQNPFVDINIINVDMISMAIELAMLSGWSVVKGGKQFLHNIGKVEEGPPRVPDGSVDEYHCVQLCLLGHIYQAIVCFVDNDQSGIHNSSRSISDDVSRIQLQDQATADSMELNQEHQKSNEEVEECLKKLVELVKPEKSEKIELDRLRENVKRCTVEFLKPIAMFYNALTLVPPPDVLKYASMDEFEALCRYLDMPVGLLQILKGEHVERLFKLWSSYTRLPQALTKVDRPLKPRTLVELPHDYTDLVNMAAQYRCPSVKTDGMCGAVVTMCLVCGDLLCSQSYCCQRNIKGEQVGSCTYHMYYCSGKTGIFLRIRECQVIFLTASKRGCIKSAPYVDQFGETDWGFRRGNPLFLSTELYKRLQRLWLHQEVAEEVINQYEINIRNSALDWNHF</sequence>
<feature type="region of interest" description="Disordered" evidence="12">
    <location>
        <begin position="1288"/>
        <end position="1310"/>
    </location>
</feature>
<dbReference type="Pfam" id="PF22960">
    <property type="entry name" value="WHD_UBR1"/>
    <property type="match status" value="1"/>
</dbReference>
<accession>A0A811JU42</accession>
<feature type="domain" description="UBR-type" evidence="13">
    <location>
        <begin position="98"/>
        <end position="169"/>
    </location>
</feature>
<proteinExistence type="inferred from homology"/>
<keyword evidence="3 10" id="KW-0808">Transferase</keyword>
<comment type="function">
    <text evidence="10">Ubiquitin ligase protein which is a component of the N-end rule pathway. Recognizes and binds to proteins bearing specific N-terminal residues that are destabilizing according to the N-end rule, leading to their ubiquitination and subsequent degradation.</text>
</comment>
<dbReference type="EMBL" id="CAJFCW020000001">
    <property type="protein sequence ID" value="CAG9083983.1"/>
    <property type="molecule type" value="Genomic_DNA"/>
</dbReference>
<feature type="region of interest" description="Disordered" evidence="12">
    <location>
        <begin position="1340"/>
        <end position="1366"/>
    </location>
</feature>
<dbReference type="InterPro" id="IPR003126">
    <property type="entry name" value="Znf_UBR"/>
</dbReference>
<dbReference type="OrthoDB" id="26387at2759"/>
<evidence type="ECO:0000256" key="12">
    <source>
        <dbReference type="SAM" id="MobiDB-lite"/>
    </source>
</evidence>
<evidence type="ECO:0000256" key="7">
    <source>
        <dbReference type="ARBA" id="ARBA00022833"/>
    </source>
</evidence>
<dbReference type="PROSITE" id="PS51157">
    <property type="entry name" value="ZF_UBR"/>
    <property type="match status" value="1"/>
</dbReference>
<organism evidence="14 15">
    <name type="scientific">Bursaphelenchus okinawaensis</name>
    <dbReference type="NCBI Taxonomy" id="465554"/>
    <lineage>
        <taxon>Eukaryota</taxon>
        <taxon>Metazoa</taxon>
        <taxon>Ecdysozoa</taxon>
        <taxon>Nematoda</taxon>
        <taxon>Chromadorea</taxon>
        <taxon>Rhabditida</taxon>
        <taxon>Tylenchina</taxon>
        <taxon>Tylenchomorpha</taxon>
        <taxon>Aphelenchoidea</taxon>
        <taxon>Aphelenchoididae</taxon>
        <taxon>Bursaphelenchus</taxon>
    </lineage>
</organism>
<dbReference type="SUPFAM" id="SSF46785">
    <property type="entry name" value="Winged helix' DNA-binding domain"/>
    <property type="match status" value="1"/>
</dbReference>
<protein>
    <recommendedName>
        <fullName evidence="10">E3 ubiquitin-protein ligase</fullName>
        <ecNumber evidence="10">2.3.2.27</ecNumber>
    </recommendedName>
</protein>
<feature type="compositionally biased region" description="Polar residues" evidence="12">
    <location>
        <begin position="1582"/>
        <end position="1593"/>
    </location>
</feature>
<dbReference type="EC" id="2.3.2.27" evidence="10"/>
<keyword evidence="7 10" id="KW-0862">Zinc</keyword>
<dbReference type="FunFam" id="3.30.1390.10:FF:000010">
    <property type="entry name" value="E3 ubiquitin-protein ligase ubr-1"/>
    <property type="match status" value="1"/>
</dbReference>
<evidence type="ECO:0000256" key="2">
    <source>
        <dbReference type="ARBA" id="ARBA00004906"/>
    </source>
</evidence>
<dbReference type="GO" id="GO:0008270">
    <property type="term" value="F:zinc ion binding"/>
    <property type="evidence" value="ECO:0007669"/>
    <property type="project" value="UniProtKB-UniRule"/>
</dbReference>
<feature type="region of interest" description="Disordered" evidence="12">
    <location>
        <begin position="1061"/>
        <end position="1106"/>
    </location>
</feature>
<feature type="coiled-coil region" evidence="11">
    <location>
        <begin position="1696"/>
        <end position="1727"/>
    </location>
</feature>
<dbReference type="UniPathway" id="UPA00143"/>
<evidence type="ECO:0000256" key="5">
    <source>
        <dbReference type="ARBA" id="ARBA00022771"/>
    </source>
</evidence>
<dbReference type="Pfam" id="PF02207">
    <property type="entry name" value="zf-UBR"/>
    <property type="match status" value="1"/>
</dbReference>
<dbReference type="Proteomes" id="UP000614601">
    <property type="component" value="Unassembled WGS sequence"/>
</dbReference>
<dbReference type="GO" id="GO:0016567">
    <property type="term" value="P:protein ubiquitination"/>
    <property type="evidence" value="ECO:0007669"/>
    <property type="project" value="UniProtKB-UniRule"/>
</dbReference>
<comment type="similarity">
    <text evidence="8 10">Belongs to the E3 ubiquitin-protein ligase UBR1-like family.</text>
</comment>
<dbReference type="PANTHER" id="PTHR21497:SF24">
    <property type="entry name" value="E3 UBIQUITIN-PROTEIN LIGASE UBR1"/>
    <property type="match status" value="1"/>
</dbReference>
<dbReference type="InterPro" id="IPR039164">
    <property type="entry name" value="UBR1-like"/>
</dbReference>
<dbReference type="EMBL" id="CAJFDH010000001">
    <property type="protein sequence ID" value="CAD5207002.1"/>
    <property type="molecule type" value="Genomic_DNA"/>
</dbReference>
<feature type="compositionally biased region" description="Polar residues" evidence="12">
    <location>
        <begin position="1073"/>
        <end position="1083"/>
    </location>
</feature>
<dbReference type="InterPro" id="IPR003769">
    <property type="entry name" value="ClpS_core"/>
</dbReference>
<dbReference type="SMART" id="SM00396">
    <property type="entry name" value="ZnF_UBR1"/>
    <property type="match status" value="1"/>
</dbReference>
<comment type="catalytic activity">
    <reaction evidence="1 10">
        <text>S-ubiquitinyl-[E2 ubiquitin-conjugating enzyme]-L-cysteine + [acceptor protein]-L-lysine = [E2 ubiquitin-conjugating enzyme]-L-cysteine + N(6)-ubiquitinyl-[acceptor protein]-L-lysine.</text>
        <dbReference type="EC" id="2.3.2.27"/>
    </reaction>
</comment>
<evidence type="ECO:0000256" key="4">
    <source>
        <dbReference type="ARBA" id="ARBA00022723"/>
    </source>
</evidence>
<dbReference type="Pfam" id="PF18995">
    <property type="entry name" value="PRT6_C"/>
    <property type="match status" value="1"/>
</dbReference>
<dbReference type="GO" id="GO:0000151">
    <property type="term" value="C:ubiquitin ligase complex"/>
    <property type="evidence" value="ECO:0007669"/>
    <property type="project" value="TreeGrafter"/>
</dbReference>
<evidence type="ECO:0000313" key="15">
    <source>
        <dbReference type="Proteomes" id="UP000614601"/>
    </source>
</evidence>
<keyword evidence="5 10" id="KW-0863">Zinc-finger</keyword>
<feature type="region of interest" description="Disordered" evidence="12">
    <location>
        <begin position="1548"/>
        <end position="1593"/>
    </location>
</feature>
<keyword evidence="15" id="KW-1185">Reference proteome</keyword>
<feature type="zinc finger region" description="UBR-type" evidence="9">
    <location>
        <begin position="98"/>
        <end position="169"/>
    </location>
</feature>
<evidence type="ECO:0000256" key="6">
    <source>
        <dbReference type="ARBA" id="ARBA00022786"/>
    </source>
</evidence>
<feature type="compositionally biased region" description="Basic and acidic residues" evidence="12">
    <location>
        <begin position="1548"/>
        <end position="1558"/>
    </location>
</feature>
<dbReference type="GO" id="GO:0071596">
    <property type="term" value="P:ubiquitin-dependent protein catabolic process via the N-end rule pathway"/>
    <property type="evidence" value="ECO:0007669"/>
    <property type="project" value="UniProtKB-UniRule"/>
</dbReference>
<dbReference type="Proteomes" id="UP000783686">
    <property type="component" value="Unassembled WGS sequence"/>
</dbReference>
<evidence type="ECO:0000256" key="8">
    <source>
        <dbReference type="ARBA" id="ARBA00046341"/>
    </source>
</evidence>
<dbReference type="FunFam" id="2.10.110.30:FF:000001">
    <property type="entry name" value="E3 ubiquitin-protein ligase UBR2 isoform 1"/>
    <property type="match status" value="1"/>
</dbReference>
<dbReference type="GO" id="GO:0005737">
    <property type="term" value="C:cytoplasm"/>
    <property type="evidence" value="ECO:0007669"/>
    <property type="project" value="TreeGrafter"/>
</dbReference>
<dbReference type="InterPro" id="IPR055194">
    <property type="entry name" value="UBR1-like_WH"/>
</dbReference>
<feature type="compositionally biased region" description="Basic and acidic residues" evidence="12">
    <location>
        <begin position="1008"/>
        <end position="1028"/>
    </location>
</feature>
<dbReference type="CDD" id="cd19672">
    <property type="entry name" value="UBR-box_UBR1_like"/>
    <property type="match status" value="1"/>
</dbReference>
<dbReference type="SUPFAM" id="SSF54736">
    <property type="entry name" value="ClpS-like"/>
    <property type="match status" value="1"/>
</dbReference>
<dbReference type="Gene3D" id="3.30.1390.10">
    <property type="match status" value="1"/>
</dbReference>
<dbReference type="GO" id="GO:0061630">
    <property type="term" value="F:ubiquitin protein ligase activity"/>
    <property type="evidence" value="ECO:0007669"/>
    <property type="project" value="UniProtKB-UniRule"/>
</dbReference>
<comment type="pathway">
    <text evidence="2 10">Protein modification; protein ubiquitination.</text>
</comment>
<dbReference type="InterPro" id="IPR014719">
    <property type="entry name" value="Ribosomal_bL12_C/ClpS-like"/>
</dbReference>
<gene>
    <name evidence="14" type="ORF">BOKJ2_LOCUS1686</name>
</gene>
<reference evidence="14" key="1">
    <citation type="submission" date="2020-09" db="EMBL/GenBank/DDBJ databases">
        <authorList>
            <person name="Kikuchi T."/>
        </authorList>
    </citation>
    <scope>NUCLEOTIDE SEQUENCE</scope>
    <source>
        <strain evidence="14">SH1</strain>
    </source>
</reference>
<feature type="compositionally biased region" description="Basic and acidic residues" evidence="12">
    <location>
        <begin position="1061"/>
        <end position="1071"/>
    </location>
</feature>
<evidence type="ECO:0000256" key="9">
    <source>
        <dbReference type="PROSITE-ProRule" id="PRU00508"/>
    </source>
</evidence>
<dbReference type="PANTHER" id="PTHR21497">
    <property type="entry name" value="UBIQUITIN LIGASE E3 ALPHA-RELATED"/>
    <property type="match status" value="1"/>
</dbReference>
<dbReference type="Gene3D" id="2.10.110.30">
    <property type="match status" value="1"/>
</dbReference>
<keyword evidence="4 10" id="KW-0479">Metal-binding</keyword>
<feature type="region of interest" description="Disordered" evidence="12">
    <location>
        <begin position="1008"/>
        <end position="1041"/>
    </location>
</feature>
<evidence type="ECO:0000256" key="3">
    <source>
        <dbReference type="ARBA" id="ARBA00022679"/>
    </source>
</evidence>
<name>A0A811JU42_9BILA</name>
<comment type="caution">
    <text evidence="14">The sequence shown here is derived from an EMBL/GenBank/DDBJ whole genome shotgun (WGS) entry which is preliminary data.</text>
</comment>
<keyword evidence="11" id="KW-0175">Coiled coil</keyword>
<dbReference type="Pfam" id="PF02617">
    <property type="entry name" value="ClpS"/>
    <property type="match status" value="1"/>
</dbReference>
<feature type="compositionally biased region" description="Low complexity" evidence="12">
    <location>
        <begin position="1561"/>
        <end position="1577"/>
    </location>
</feature>
<keyword evidence="6 10" id="KW-0833">Ubl conjugation pathway</keyword>
<dbReference type="InterPro" id="IPR044046">
    <property type="entry name" value="E3_ligase_UBR-like_C"/>
</dbReference>
<dbReference type="InterPro" id="IPR036390">
    <property type="entry name" value="WH_DNA-bd_sf"/>
</dbReference>
<evidence type="ECO:0000256" key="1">
    <source>
        <dbReference type="ARBA" id="ARBA00000900"/>
    </source>
</evidence>